<evidence type="ECO:0000313" key="4">
    <source>
        <dbReference type="Proteomes" id="UP001215216"/>
    </source>
</evidence>
<dbReference type="Gene3D" id="3.40.50.300">
    <property type="entry name" value="P-loop containing nucleotide triphosphate hydrolases"/>
    <property type="match status" value="1"/>
</dbReference>
<proteinExistence type="predicted"/>
<evidence type="ECO:0000313" key="3">
    <source>
        <dbReference type="EMBL" id="WFM82866.1"/>
    </source>
</evidence>
<accession>A0ABY8FWG6</accession>
<organism evidence="3 4">
    <name type="scientific">Arcanobacterium canis</name>
    <dbReference type="NCBI Taxonomy" id="999183"/>
    <lineage>
        <taxon>Bacteria</taxon>
        <taxon>Bacillati</taxon>
        <taxon>Actinomycetota</taxon>
        <taxon>Actinomycetes</taxon>
        <taxon>Actinomycetales</taxon>
        <taxon>Actinomycetaceae</taxon>
        <taxon>Arcanobacterium</taxon>
    </lineage>
</organism>
<dbReference type="SUPFAM" id="SSF52540">
    <property type="entry name" value="P-loop containing nucleoside triphosphate hydrolases"/>
    <property type="match status" value="1"/>
</dbReference>
<dbReference type="Pfam" id="PF13541">
    <property type="entry name" value="ChlI"/>
    <property type="match status" value="1"/>
</dbReference>
<dbReference type="EMBL" id="CP121208">
    <property type="protein sequence ID" value="WFM82866.1"/>
    <property type="molecule type" value="Genomic_DNA"/>
</dbReference>
<dbReference type="InterPro" id="IPR027417">
    <property type="entry name" value="P-loop_NTPase"/>
</dbReference>
<dbReference type="InterPro" id="IPR004482">
    <property type="entry name" value="Mg_chelat-rel"/>
</dbReference>
<dbReference type="NCBIfam" id="TIGR00368">
    <property type="entry name" value="YifB family Mg chelatase-like AAA ATPase"/>
    <property type="match status" value="1"/>
</dbReference>
<feature type="domain" description="Mg chelatase-related protein C-terminal" evidence="2">
    <location>
        <begin position="416"/>
        <end position="514"/>
    </location>
</feature>
<dbReference type="Proteomes" id="UP001215216">
    <property type="component" value="Chromosome"/>
</dbReference>
<dbReference type="InterPro" id="IPR000523">
    <property type="entry name" value="Mg_chelatse_chII-like_cat_dom"/>
</dbReference>
<dbReference type="RefSeq" id="WP_278012292.1">
    <property type="nucleotide sequence ID" value="NZ_CP121208.1"/>
</dbReference>
<dbReference type="InterPro" id="IPR020568">
    <property type="entry name" value="Ribosomal_Su5_D2-typ_SF"/>
</dbReference>
<dbReference type="Pfam" id="PF01078">
    <property type="entry name" value="Mg_chelatase"/>
    <property type="match status" value="1"/>
</dbReference>
<dbReference type="InterPro" id="IPR014721">
    <property type="entry name" value="Ribsml_uS5_D2-typ_fold_subgr"/>
</dbReference>
<keyword evidence="4" id="KW-1185">Reference proteome</keyword>
<gene>
    <name evidence="3" type="ORF">P7079_05525</name>
</gene>
<reference evidence="3 4" key="1">
    <citation type="submission" date="2023-03" db="EMBL/GenBank/DDBJ databases">
        <title>Complete genome of Arcanobacterium canis strain DSM 25104 isolated in 2010 from a canine otitis externa in Germany.</title>
        <authorList>
            <person name="Borowiak M."/>
            <person name="Kreitlow A."/>
            <person name="Malorny B."/>
            <person name="Laemmler C."/>
            <person name="Prenger-Berninghoff E."/>
            <person name="Ploetz M."/>
            <person name="Abdulmawjood A."/>
        </authorList>
    </citation>
    <scope>NUCLEOTIDE SEQUENCE [LARGE SCALE GENOMIC DNA]</scope>
    <source>
        <strain evidence="3 4">DSM 25104</strain>
    </source>
</reference>
<name>A0ABY8FWG6_9ACTO</name>
<dbReference type="SUPFAM" id="SSF54211">
    <property type="entry name" value="Ribosomal protein S5 domain 2-like"/>
    <property type="match status" value="1"/>
</dbReference>
<dbReference type="Pfam" id="PF13335">
    <property type="entry name" value="Mg_chelatase_C"/>
    <property type="match status" value="1"/>
</dbReference>
<dbReference type="InterPro" id="IPR025158">
    <property type="entry name" value="Mg_chelat-rel_C"/>
</dbReference>
<evidence type="ECO:0000259" key="2">
    <source>
        <dbReference type="Pfam" id="PF13335"/>
    </source>
</evidence>
<dbReference type="PANTHER" id="PTHR32039">
    <property type="entry name" value="MAGNESIUM-CHELATASE SUBUNIT CHLI"/>
    <property type="match status" value="1"/>
</dbReference>
<evidence type="ECO:0000259" key="1">
    <source>
        <dbReference type="Pfam" id="PF01078"/>
    </source>
</evidence>
<dbReference type="Gene3D" id="3.30.230.10">
    <property type="match status" value="1"/>
</dbReference>
<sequence>MTTLKSMVRPHHGHVGSAYTVVLRGLEGTMCLVEAVTMSGLPGMTLVGLGDTAVGEAKERLRASFLAANMPWPNSKLTVNMSPADLHKSGTGFDLALAAAVMSALGARGFDDRTVLLGELGLDGSVRGIRGVIPAVLCAQRQGFSKAIVAAANATEAALVPGMDVEPISHLAQLARLAGVKDAPEIDLCFPEPVIESEEYIGDLSDVCGQEEAIFGLTVAGAGGHHMLMVGPPGVGKSMLAERLRGVLPDLTCEQAVEVAAIQSLSGLGFSGLPTRPPLQSIHHSATAPAIIGGGSGIAQPGAVTKAHCGVLYCDEFPEFSSAAIQSLREPLERGVVEINRARGTVTYPARFQLVAAANPCRCGKLFDGPGQCTCTARDRMIYRANLGGPVRDRIDINLVLRRPSRMALNAGGTVSTAQVRTQIEQARERQRLRANHAQYRHGAGKLNADLSGAWLRTNTHVDDALAQQFDRDLSIGAISMRAIDRILRLSWSIADLAGHDAPTTADLYIAANLKMTM</sequence>
<dbReference type="InterPro" id="IPR045006">
    <property type="entry name" value="CHLI-like"/>
</dbReference>
<feature type="domain" description="Magnesium chelatase ChlI-like catalytic" evidence="1">
    <location>
        <begin position="203"/>
        <end position="404"/>
    </location>
</feature>
<dbReference type="PANTHER" id="PTHR32039:SF7">
    <property type="entry name" value="COMPETENCE PROTEIN COMM"/>
    <property type="match status" value="1"/>
</dbReference>
<protein>
    <submittedName>
        <fullName evidence="3">YifB family Mg chelatase-like AAA ATPase</fullName>
    </submittedName>
</protein>